<feature type="region of interest" description="Disordered" evidence="3">
    <location>
        <begin position="996"/>
        <end position="1060"/>
    </location>
</feature>
<dbReference type="EMBL" id="BFEA01000025">
    <property type="protein sequence ID" value="GBG62092.1"/>
    <property type="molecule type" value="Genomic_DNA"/>
</dbReference>
<gene>
    <name evidence="7" type="ORF">CBR_g28568</name>
</gene>
<dbReference type="InterPro" id="IPR050358">
    <property type="entry name" value="RSE1/DDB1/CFT1"/>
</dbReference>
<feature type="region of interest" description="Disordered" evidence="3">
    <location>
        <begin position="488"/>
        <end position="534"/>
    </location>
</feature>
<evidence type="ECO:0000256" key="3">
    <source>
        <dbReference type="SAM" id="MobiDB-lite"/>
    </source>
</evidence>
<evidence type="ECO:0000259" key="6">
    <source>
        <dbReference type="Pfam" id="PF23726"/>
    </source>
</evidence>
<dbReference type="Pfam" id="PF03178">
    <property type="entry name" value="CPSF_A"/>
    <property type="match status" value="1"/>
</dbReference>
<dbReference type="InterPro" id="IPR015943">
    <property type="entry name" value="WD40/YVTN_repeat-like_dom_sf"/>
</dbReference>
<evidence type="ECO:0000313" key="7">
    <source>
        <dbReference type="EMBL" id="GBG62092.1"/>
    </source>
</evidence>
<feature type="region of interest" description="Disordered" evidence="3">
    <location>
        <begin position="757"/>
        <end position="832"/>
    </location>
</feature>
<dbReference type="InterPro" id="IPR058543">
    <property type="entry name" value="Beta-prop_RSE1/DDB1/CPSF1_2nd"/>
</dbReference>
<feature type="compositionally biased region" description="Acidic residues" evidence="3">
    <location>
        <begin position="996"/>
        <end position="1015"/>
    </location>
</feature>
<feature type="region of interest" description="Disordered" evidence="3">
    <location>
        <begin position="1342"/>
        <end position="1366"/>
    </location>
</feature>
<feature type="region of interest" description="Disordered" evidence="3">
    <location>
        <begin position="1159"/>
        <end position="1179"/>
    </location>
</feature>
<evidence type="ECO:0000256" key="2">
    <source>
        <dbReference type="ARBA" id="ARBA00023242"/>
    </source>
</evidence>
<dbReference type="GO" id="GO:0003676">
    <property type="term" value="F:nucleic acid binding"/>
    <property type="evidence" value="ECO:0007669"/>
    <property type="project" value="InterPro"/>
</dbReference>
<dbReference type="PANTHER" id="PTHR10644">
    <property type="entry name" value="DNA REPAIR/RNA PROCESSING CPSF FAMILY"/>
    <property type="match status" value="1"/>
</dbReference>
<protein>
    <recommendedName>
        <fullName evidence="9">Cleavage/polyadenylation specificity factor A subunit C-terminal domain-containing protein</fullName>
    </recommendedName>
</protein>
<name>A0A388JWI8_CHABU</name>
<dbReference type="Gene3D" id="2.130.10.10">
    <property type="entry name" value="YVTN repeat-like/Quinoprotein amine dehydrogenase"/>
    <property type="match status" value="3"/>
</dbReference>
<comment type="caution">
    <text evidence="7">The sequence shown here is derived from an EMBL/GenBank/DDBJ whole genome shotgun (WGS) entry which is preliminary data.</text>
</comment>
<keyword evidence="8" id="KW-1185">Reference proteome</keyword>
<dbReference type="Pfam" id="PF10433">
    <property type="entry name" value="Beta-prop_RSE1_1st"/>
    <property type="match status" value="1"/>
</dbReference>
<reference evidence="7 8" key="1">
    <citation type="journal article" date="2018" name="Cell">
        <title>The Chara Genome: Secondary Complexity and Implications for Plant Terrestrialization.</title>
        <authorList>
            <person name="Nishiyama T."/>
            <person name="Sakayama H."/>
            <person name="Vries J.D."/>
            <person name="Buschmann H."/>
            <person name="Saint-Marcoux D."/>
            <person name="Ullrich K.K."/>
            <person name="Haas F.B."/>
            <person name="Vanderstraeten L."/>
            <person name="Becker D."/>
            <person name="Lang D."/>
            <person name="Vosolsobe S."/>
            <person name="Rombauts S."/>
            <person name="Wilhelmsson P.K.I."/>
            <person name="Janitza P."/>
            <person name="Kern R."/>
            <person name="Heyl A."/>
            <person name="Rumpler F."/>
            <person name="Villalobos L.I.A.C."/>
            <person name="Clay J.M."/>
            <person name="Skokan R."/>
            <person name="Toyoda A."/>
            <person name="Suzuki Y."/>
            <person name="Kagoshima H."/>
            <person name="Schijlen E."/>
            <person name="Tajeshwar N."/>
            <person name="Catarino B."/>
            <person name="Hetherington A.J."/>
            <person name="Saltykova A."/>
            <person name="Bonnot C."/>
            <person name="Breuninger H."/>
            <person name="Symeonidi A."/>
            <person name="Radhakrishnan G.V."/>
            <person name="Van Nieuwerburgh F."/>
            <person name="Deforce D."/>
            <person name="Chang C."/>
            <person name="Karol K.G."/>
            <person name="Hedrich R."/>
            <person name="Ulvskov P."/>
            <person name="Glockner G."/>
            <person name="Delwiche C.F."/>
            <person name="Petrasek J."/>
            <person name="Van de Peer Y."/>
            <person name="Friml J."/>
            <person name="Beilby M."/>
            <person name="Dolan L."/>
            <person name="Kohara Y."/>
            <person name="Sugano S."/>
            <person name="Fujiyama A."/>
            <person name="Delaux P.-M."/>
            <person name="Quint M."/>
            <person name="TheiBen G."/>
            <person name="Hagemann M."/>
            <person name="Harholt J."/>
            <person name="Dunand C."/>
            <person name="Zachgo S."/>
            <person name="Langdale J."/>
            <person name="Maumus F."/>
            <person name="Straeten D.V.D."/>
            <person name="Gould S.B."/>
            <person name="Rensing S.A."/>
        </authorList>
    </citation>
    <scope>NUCLEOTIDE SEQUENCE [LARGE SCALE GENOMIC DNA]</scope>
    <source>
        <strain evidence="7 8">S276</strain>
    </source>
</reference>
<feature type="compositionally biased region" description="Basic and acidic residues" evidence="3">
    <location>
        <begin position="792"/>
        <end position="804"/>
    </location>
</feature>
<feature type="compositionally biased region" description="Acidic residues" evidence="3">
    <location>
        <begin position="1031"/>
        <end position="1041"/>
    </location>
</feature>
<accession>A0A388JWI8</accession>
<keyword evidence="2" id="KW-0539">Nucleus</keyword>
<dbReference type="OrthoDB" id="6109at2759"/>
<dbReference type="Gramene" id="GBG62092">
    <property type="protein sequence ID" value="GBG62092"/>
    <property type="gene ID" value="CBR_g28568"/>
</dbReference>
<evidence type="ECO:0000259" key="5">
    <source>
        <dbReference type="Pfam" id="PF10433"/>
    </source>
</evidence>
<dbReference type="InterPro" id="IPR018846">
    <property type="entry name" value="Beta-prop_RSE1/DDB1/CPSF1_1st"/>
</dbReference>
<proteinExistence type="predicted"/>
<dbReference type="InterPro" id="IPR004871">
    <property type="entry name" value="RSE1/DDB1/CPSF1_C"/>
</dbReference>
<evidence type="ECO:0000256" key="1">
    <source>
        <dbReference type="ARBA" id="ARBA00004123"/>
    </source>
</evidence>
<dbReference type="GO" id="GO:0005634">
    <property type="term" value="C:nucleus"/>
    <property type="evidence" value="ECO:0007669"/>
    <property type="project" value="UniProtKB-SubCell"/>
</dbReference>
<feature type="domain" description="RSE1/DDB1/CPSF1 second beta-propeller" evidence="6">
    <location>
        <begin position="634"/>
        <end position="755"/>
    </location>
</feature>
<evidence type="ECO:0000313" key="8">
    <source>
        <dbReference type="Proteomes" id="UP000265515"/>
    </source>
</evidence>
<organism evidence="7 8">
    <name type="scientific">Chara braunii</name>
    <name type="common">Braun's stonewort</name>
    <dbReference type="NCBI Taxonomy" id="69332"/>
    <lineage>
        <taxon>Eukaryota</taxon>
        <taxon>Viridiplantae</taxon>
        <taxon>Streptophyta</taxon>
        <taxon>Charophyceae</taxon>
        <taxon>Charales</taxon>
        <taxon>Characeae</taxon>
        <taxon>Chara</taxon>
    </lineage>
</organism>
<evidence type="ECO:0000259" key="4">
    <source>
        <dbReference type="Pfam" id="PF03178"/>
    </source>
</evidence>
<feature type="domain" description="RSE1/DDB1/CPSF1 first beta-propeller" evidence="5">
    <location>
        <begin position="143"/>
        <end position="485"/>
    </location>
</feature>
<feature type="compositionally biased region" description="Basic and acidic residues" evidence="3">
    <location>
        <begin position="1042"/>
        <end position="1060"/>
    </location>
</feature>
<feature type="compositionally biased region" description="Acidic residues" evidence="3">
    <location>
        <begin position="514"/>
        <end position="524"/>
    </location>
</feature>
<dbReference type="STRING" id="69332.A0A388JWI8"/>
<feature type="domain" description="RSE1/DDB1/CPSF1 second beta-propeller" evidence="6">
    <location>
        <begin position="1082"/>
        <end position="1284"/>
    </location>
</feature>
<evidence type="ECO:0008006" key="9">
    <source>
        <dbReference type="Google" id="ProtNLM"/>
    </source>
</evidence>
<dbReference type="OMA" id="PMTKFKL"/>
<dbReference type="Proteomes" id="UP000265515">
    <property type="component" value="Unassembled WGS sequence"/>
</dbReference>
<dbReference type="Pfam" id="PF23726">
    <property type="entry name" value="Beta-prop_RSE1_2nd"/>
    <property type="match status" value="2"/>
</dbReference>
<comment type="subcellular location">
    <subcellularLocation>
        <location evidence="1">Nucleus</location>
    </subcellularLocation>
</comment>
<feature type="domain" description="RSE1/DDB1/CPSF1 C-terminal" evidence="4">
    <location>
        <begin position="1374"/>
        <end position="1696"/>
    </location>
</feature>
<sequence>MSYTAFKTVHWPTGVECCAAVYLTHCSGDTDSETGGWVGSTAGPEFGWYTATTPGPQRTSFWNRVNGKGSSQEASDVKEAVGWVLPNLVVTKGNVLEVYIIRADAEETPDENTAALTARESGASALGGRRKAGAAFGATGVWLESACSYHLHGNVESLAVLTHRRDEGRRRRDALLLAFREAKVSVLDFDDATHSLRTSSLHYYEGPEWVHLKGGREVFARGPILRADPQGRCAAMVVYGAQMIVFKASQALFGLEEEEERSAASRGRKCTAAIELSYVVNLREVNIKSVRDFVFLHGYIEPTLLLLHEEEPTWAGRASTKRFTCSVAALSINTTLRQHPIIYSAKSLPYDACTVLAVPAPIGGVVVLAANSLHYHSQSSACVLALNDLAAFPEGTPPPPRSTLNVELDAAQATWIANNTALISTKTGDLLLLSMVYDGRGVQALELSKSKGSVLCSCICTLGDEFFFLGSRLADSLLVQYTANQGGEEGSGTVEELSSAATAAPGTPERSPSEQDDASEDGEGLGDGKSRAKRMRRSLTDLSIDSCATAEELSVYRTSPGVFDSLQRKTFTYEVCDSLLNIGPLRDFAYGRRPNFDPKAAGLAKQSNFQLLACSGHGKNGALSVLQSSLRPDLITEVELPGCQGIWTVYHRVGEEEEEERKEEDLDAAPREAGLAATLGWDDVDSEFHAYLVLSMESRTMVLETGEFLNEVTETVEYYTAGPTIAVGNLFDRRRVVQVYARGVRLLDGATKSEELVFGESSNADPVDEDTVPEVADSGKEGGEGASGGEGQEGRQVKEEREEAKGEEEGEGRVVSGAGEGEGSDSKLGVPGDGCSKADEILVTSACVSDPFVLLTMTDGSLRLVVGNPITVTLELIAPSLVGDTSDLVTACSLYRDRHPHAWLVDHLADKETQQTLGSDQSKSKGEGCQPRAESCVYCVACRRSGRLELYSLPAFACVFSVEGFHLGKSVLINRGGQTDGEGMGKRPLTKIIEEGEGETETAMDEEEPATEETNEATTNPESAEKMEVDGVPDGETETADACEKKGDDDAKVKEEIGEGERRPMVRRRGRRIVDASQEIGEIFVREICMERFGDRFGRPFLLAIRSDGVMLCYRGFRYYDGRRESSAELNCSAQDSERCGQKEKAAANGANEALQHAVKTEGESGGAEEGRAAAAADKTADARSTLDHLRFERRPINWVPCEGDVQEPGKGCKMICFRNVGGHRGVFITGVRPVWLISLRERFRPHPQLCDQGITAFTPLHNVNCDRGFIYLSSEGVLKICQLPTYLSYDSDWPVQKVPLRVTPHHIAYHPDANVYALVTSSPVKRTLLQAMIPSAEGLSGRANAADASGGGGAAATAGGNEDEEPMVDVEEFEIRVVNPGGNWETKESTTFHLMENVLTARIVNMKNSKTSQLQTLLAVGTAFVHGEDVAAKGRILLFHITDPGEDASGSWIQEVFSKELKGAISAVAAVQGRLLIAVGPKIILHTWDGSDLSWAAFFDAPLYIVSLNTVKNFVLVGDVHKSIFFLSWKEEENQLKLLARDFESLDVYATEFLIDGGILSLLVTDSDKNLQVFSFSPKRVESWKGQKLLPRAEFHIGAHVAKFLRLPMLPIASAPRTNRAAVLFGTLDGGLDLIAPVDELTFRRLQTLQGWLVGAVAHTAGLNPVSFRRFKSPGKAHFPGPQNIIDCNLIAHYAMMELGEQVEIARQCGTTRTQIFANLCDLAVSTSFF</sequence>